<comment type="similarity">
    <text evidence="1">Belongs to the centaurin gamma-like family.</text>
</comment>
<evidence type="ECO:0000256" key="5">
    <source>
        <dbReference type="ARBA" id="ARBA00022771"/>
    </source>
</evidence>
<dbReference type="FunFam" id="3.40.50.300:FF:000545">
    <property type="entry name" value="arf-GAP with GTPase, ANK repeat and PH domain-containing protein 2"/>
    <property type="match status" value="1"/>
</dbReference>
<dbReference type="PROSITE" id="PS51419">
    <property type="entry name" value="RAB"/>
    <property type="match status" value="1"/>
</dbReference>
<keyword evidence="7" id="KW-0040">ANK repeat</keyword>
<dbReference type="SMART" id="SM00233">
    <property type="entry name" value="PH"/>
    <property type="match status" value="1"/>
</dbReference>
<sequence>AACASSQDWSISQTVQELHLGVLGGLCSGKSALVHRHLTGSYLPLENADGRFENVLVDGQSHLLIIREETGLQGAQFANWVDAVILVFSLENEASFQEVYRIYNQLGMHRPITEIPFIVVGTQDKISSTNPRVIDDARARQLCSDVRRCTYYETCATYGLNVNRVFTDGKIMAAKKQAALLASCKSLPNSPSHSGGSTPVSGVFPGQASNGGQSSDYSSSLPSTPVISHKEICRAGRGERQDSATPGSVRSGTRRRTSRFSRGSLTLLVCHLHQSILLKRSGNSLNKEWKKKYVTLSSDGMLSYHSSVNDYMLNVPGKEMDLLRVTVKVPGKRPPRAVPTCGPPVGLNGRVKDVPGHEGVSPGFSSSTKDMGAGSPVTDRKKHRRKKSMNQKGDATMGQADDEDTFDFLIVSSTGQTWHFEAQSVEERDSWVQAIESQILASLQLCESSKNKARNTRRHAHCTHNPTWASLNLGALICIECSGIHRNLGTHLSRVRSLDLDDLPRELTLVLSAIGNHMVNSIWEGRTLGRHKPTPDATREERESWIRAKYEQRLFVAPLPPPTPSEGSDITLSGRLLLAVMEHNLPRLLLLLAHCTKEDINTPVSLALASKSPMAARLPSSYGCDVRYRDAQGQTALALARNAGSQECVDILLQYGCPNEPAPSIATTASFAGAATPSFSVAMTPSLSVATTLKISHKSGTTSMSHSSSRRAVS</sequence>
<gene>
    <name evidence="12" type="primary">AGAP2</name>
</gene>
<dbReference type="PROSITE" id="PS50003">
    <property type="entry name" value="PH_DOMAIN"/>
    <property type="match status" value="1"/>
</dbReference>
<dbReference type="SMART" id="SM00175">
    <property type="entry name" value="RAB"/>
    <property type="match status" value="1"/>
</dbReference>
<protein>
    <submittedName>
        <fullName evidence="12">ArfGAP with GTPase domain, ankyrin repeat and PH domain 2</fullName>
    </submittedName>
</protein>
<dbReference type="PROSITE" id="PS51421">
    <property type="entry name" value="RAS"/>
    <property type="match status" value="1"/>
</dbReference>
<dbReference type="SMART" id="SM00173">
    <property type="entry name" value="RAS"/>
    <property type="match status" value="1"/>
</dbReference>
<feature type="region of interest" description="Disordered" evidence="9">
    <location>
        <begin position="355"/>
        <end position="400"/>
    </location>
</feature>
<dbReference type="GO" id="GO:0005096">
    <property type="term" value="F:GTPase activator activity"/>
    <property type="evidence" value="ECO:0007669"/>
    <property type="project" value="UniProtKB-KW"/>
</dbReference>
<dbReference type="Gene3D" id="3.40.50.300">
    <property type="entry name" value="P-loop containing nucleotide triphosphate hydrolases"/>
    <property type="match status" value="1"/>
</dbReference>
<dbReference type="InterPro" id="IPR001164">
    <property type="entry name" value="ArfGAP_dom"/>
</dbReference>
<dbReference type="FunFam" id="1.10.220.150:FF:000001">
    <property type="entry name" value="Arf-GAP with GTPase, ANK repeat and PH domain-containing protein 1"/>
    <property type="match status" value="1"/>
</dbReference>
<dbReference type="PROSITE" id="PS50115">
    <property type="entry name" value="ARFGAP"/>
    <property type="match status" value="1"/>
</dbReference>
<evidence type="ECO:0000256" key="6">
    <source>
        <dbReference type="ARBA" id="ARBA00022833"/>
    </source>
</evidence>
<keyword evidence="5 8" id="KW-0863">Zinc-finger</keyword>
<dbReference type="SUPFAM" id="SSF52540">
    <property type="entry name" value="P-loop containing nucleoside triphosphate hydrolases"/>
    <property type="match status" value="1"/>
</dbReference>
<feature type="compositionally biased region" description="Basic residues" evidence="9">
    <location>
        <begin position="380"/>
        <end position="389"/>
    </location>
</feature>
<dbReference type="CDD" id="cd01250">
    <property type="entry name" value="PH_AGAP"/>
    <property type="match status" value="1"/>
</dbReference>
<proteinExistence type="inferred from homology"/>
<dbReference type="InterPro" id="IPR051282">
    <property type="entry name" value="Arf-GAP_GTPase_ANK_PH"/>
</dbReference>
<dbReference type="PANTHER" id="PTHR45819">
    <property type="entry name" value="CENTAURIN-GAMMA-1A"/>
    <property type="match status" value="1"/>
</dbReference>
<evidence type="ECO:0000256" key="8">
    <source>
        <dbReference type="PROSITE-ProRule" id="PRU00288"/>
    </source>
</evidence>
<evidence type="ECO:0000256" key="2">
    <source>
        <dbReference type="ARBA" id="ARBA00022468"/>
    </source>
</evidence>
<dbReference type="GO" id="GO:0043524">
    <property type="term" value="P:negative regulation of neuron apoptotic process"/>
    <property type="evidence" value="ECO:0007669"/>
    <property type="project" value="TreeGrafter"/>
</dbReference>
<evidence type="ECO:0000256" key="3">
    <source>
        <dbReference type="ARBA" id="ARBA00022723"/>
    </source>
</evidence>
<dbReference type="Gene3D" id="2.30.29.30">
    <property type="entry name" value="Pleckstrin-homology domain (PH domain)/Phosphotyrosine-binding domain (PTB)"/>
    <property type="match status" value="2"/>
</dbReference>
<reference evidence="12" key="3">
    <citation type="submission" date="2025-09" db="UniProtKB">
        <authorList>
            <consortium name="Ensembl"/>
        </authorList>
    </citation>
    <scope>IDENTIFICATION</scope>
</reference>
<keyword evidence="4" id="KW-0547">Nucleotide-binding</keyword>
<evidence type="ECO:0000259" key="11">
    <source>
        <dbReference type="PROSITE" id="PS50115"/>
    </source>
</evidence>
<evidence type="ECO:0000256" key="1">
    <source>
        <dbReference type="ARBA" id="ARBA00005430"/>
    </source>
</evidence>
<evidence type="ECO:0000259" key="10">
    <source>
        <dbReference type="PROSITE" id="PS50003"/>
    </source>
</evidence>
<dbReference type="SUPFAM" id="SSF57863">
    <property type="entry name" value="ArfGap/RecO-like zinc finger"/>
    <property type="match status" value="1"/>
</dbReference>
<feature type="region of interest" description="Disordered" evidence="9">
    <location>
        <begin position="190"/>
        <end position="258"/>
    </location>
</feature>
<reference evidence="12" key="2">
    <citation type="submission" date="2025-08" db="UniProtKB">
        <authorList>
            <consortium name="Ensembl"/>
        </authorList>
    </citation>
    <scope>IDENTIFICATION</scope>
</reference>
<dbReference type="Gene3D" id="1.25.40.20">
    <property type="entry name" value="Ankyrin repeat-containing domain"/>
    <property type="match status" value="1"/>
</dbReference>
<evidence type="ECO:0000313" key="13">
    <source>
        <dbReference type="Proteomes" id="UP000472263"/>
    </source>
</evidence>
<feature type="domain" description="PH" evidence="10">
    <location>
        <begin position="270"/>
        <end position="440"/>
    </location>
</feature>
<dbReference type="InterPro" id="IPR027417">
    <property type="entry name" value="P-loop_NTPase"/>
</dbReference>
<feature type="compositionally biased region" description="Low complexity" evidence="9">
    <location>
        <begin position="210"/>
        <end position="223"/>
    </location>
</feature>
<dbReference type="SMART" id="SM00105">
    <property type="entry name" value="ArfGap"/>
    <property type="match status" value="1"/>
</dbReference>
<dbReference type="GO" id="GO:0005634">
    <property type="term" value="C:nucleus"/>
    <property type="evidence" value="ECO:0007669"/>
    <property type="project" value="TreeGrafter"/>
</dbReference>
<dbReference type="InterPro" id="IPR001849">
    <property type="entry name" value="PH_domain"/>
</dbReference>
<dbReference type="GO" id="GO:0005525">
    <property type="term" value="F:GTP binding"/>
    <property type="evidence" value="ECO:0007669"/>
    <property type="project" value="InterPro"/>
</dbReference>
<dbReference type="Ensembl" id="ENSMMDT00005050182.1">
    <property type="protein sequence ID" value="ENSMMDP00005049223.1"/>
    <property type="gene ID" value="ENSMMDG00005022371.1"/>
</dbReference>
<dbReference type="PRINTS" id="PR00405">
    <property type="entry name" value="REVINTRACTNG"/>
</dbReference>
<dbReference type="GO" id="GO:0008270">
    <property type="term" value="F:zinc ion binding"/>
    <property type="evidence" value="ECO:0007669"/>
    <property type="project" value="UniProtKB-KW"/>
</dbReference>
<dbReference type="InterPro" id="IPR037278">
    <property type="entry name" value="ARFGAP/RecO"/>
</dbReference>
<dbReference type="Pfam" id="PF00071">
    <property type="entry name" value="Ras"/>
    <property type="match status" value="1"/>
</dbReference>
<keyword evidence="6" id="KW-0862">Zinc</keyword>
<dbReference type="Gene3D" id="1.10.220.150">
    <property type="entry name" value="Arf GTPase activating protein"/>
    <property type="match status" value="1"/>
</dbReference>
<feature type="compositionally biased region" description="Basic and acidic residues" evidence="9">
    <location>
        <begin position="228"/>
        <end position="242"/>
    </location>
</feature>
<name>A0A668ADD4_9TELE</name>
<dbReference type="InterPro" id="IPR038508">
    <property type="entry name" value="ArfGAP_dom_sf"/>
</dbReference>
<dbReference type="Pfam" id="PF01412">
    <property type="entry name" value="ArfGap"/>
    <property type="match status" value="1"/>
</dbReference>
<dbReference type="SUPFAM" id="SSF50729">
    <property type="entry name" value="PH domain-like"/>
    <property type="match status" value="1"/>
</dbReference>
<dbReference type="SUPFAM" id="SSF48403">
    <property type="entry name" value="Ankyrin repeat"/>
    <property type="match status" value="1"/>
</dbReference>
<keyword evidence="3" id="KW-0479">Metal-binding</keyword>
<feature type="domain" description="Arf-GAP" evidence="11">
    <location>
        <begin position="437"/>
        <end position="570"/>
    </location>
</feature>
<organism evidence="12 13">
    <name type="scientific">Myripristis murdjan</name>
    <name type="common">pinecone soldierfish</name>
    <dbReference type="NCBI Taxonomy" id="586833"/>
    <lineage>
        <taxon>Eukaryota</taxon>
        <taxon>Metazoa</taxon>
        <taxon>Chordata</taxon>
        <taxon>Craniata</taxon>
        <taxon>Vertebrata</taxon>
        <taxon>Euteleostomi</taxon>
        <taxon>Actinopterygii</taxon>
        <taxon>Neopterygii</taxon>
        <taxon>Teleostei</taxon>
        <taxon>Neoteleostei</taxon>
        <taxon>Acanthomorphata</taxon>
        <taxon>Holocentriformes</taxon>
        <taxon>Holocentridae</taxon>
        <taxon>Myripristis</taxon>
    </lineage>
</organism>
<accession>A0A668ADD4</accession>
<dbReference type="GO" id="GO:0003924">
    <property type="term" value="F:GTPase activity"/>
    <property type="evidence" value="ECO:0007669"/>
    <property type="project" value="InterPro"/>
</dbReference>
<evidence type="ECO:0000256" key="7">
    <source>
        <dbReference type="ARBA" id="ARBA00023043"/>
    </source>
</evidence>
<evidence type="ECO:0000256" key="9">
    <source>
        <dbReference type="SAM" id="MobiDB-lite"/>
    </source>
</evidence>
<dbReference type="AlphaFoldDB" id="A0A668ADD4"/>
<dbReference type="GeneTree" id="ENSGT00940000158956"/>
<dbReference type="InterPro" id="IPR001806">
    <property type="entry name" value="Small_GTPase"/>
</dbReference>
<reference evidence="12" key="1">
    <citation type="submission" date="2019-06" db="EMBL/GenBank/DDBJ databases">
        <authorList>
            <consortium name="Wellcome Sanger Institute Data Sharing"/>
        </authorList>
    </citation>
    <scope>NUCLEOTIDE SEQUENCE [LARGE SCALE GENOMIC DNA]</scope>
</reference>
<dbReference type="PANTHER" id="PTHR45819:SF3">
    <property type="entry name" value="ARF-GAP WITH GTPASE, ANK REPEAT AND PH DOMAIN-CONTAINING PROTEIN 2"/>
    <property type="match status" value="1"/>
</dbReference>
<keyword evidence="13" id="KW-1185">Reference proteome</keyword>
<dbReference type="CDD" id="cd04103">
    <property type="entry name" value="Centaurin_gamma"/>
    <property type="match status" value="1"/>
</dbReference>
<feature type="compositionally biased region" description="Polar residues" evidence="9">
    <location>
        <begin position="190"/>
        <end position="200"/>
    </location>
</feature>
<dbReference type="InterPro" id="IPR011993">
    <property type="entry name" value="PH-like_dom_sf"/>
</dbReference>
<dbReference type="InParanoid" id="A0A668ADD4"/>
<dbReference type="Proteomes" id="UP000472263">
    <property type="component" value="Chromosome 5"/>
</dbReference>
<evidence type="ECO:0000313" key="12">
    <source>
        <dbReference type="Ensembl" id="ENSMMDP00005049223.1"/>
    </source>
</evidence>
<dbReference type="InterPro" id="IPR036770">
    <property type="entry name" value="Ankyrin_rpt-contain_sf"/>
</dbReference>
<keyword evidence="2" id="KW-0343">GTPase activation</keyword>
<evidence type="ECO:0000256" key="4">
    <source>
        <dbReference type="ARBA" id="ARBA00022741"/>
    </source>
</evidence>